<evidence type="ECO:0000313" key="2">
    <source>
        <dbReference type="Proteomes" id="UP000003656"/>
    </source>
</evidence>
<accession>D1NU42</accession>
<protein>
    <submittedName>
        <fullName evidence="1">Uncharacterized protein</fullName>
    </submittedName>
</protein>
<sequence>MCRSCRLVSITNVFNYKGRALAANICLYMLNISHFGQYAKTCSTRIRTYVRQ</sequence>
<name>D1NU42_9BIFI</name>
<organism evidence="1 2">
    <name type="scientific">Bifidobacterium gallicum DSM 20093 = LMG 11596</name>
    <dbReference type="NCBI Taxonomy" id="561180"/>
    <lineage>
        <taxon>Bacteria</taxon>
        <taxon>Bacillati</taxon>
        <taxon>Actinomycetota</taxon>
        <taxon>Actinomycetes</taxon>
        <taxon>Bifidobacteriales</taxon>
        <taxon>Bifidobacteriaceae</taxon>
        <taxon>Bifidobacterium</taxon>
    </lineage>
</organism>
<proteinExistence type="predicted"/>
<dbReference type="EMBL" id="ABXB03000002">
    <property type="protein sequence ID" value="EFA23247.1"/>
    <property type="molecule type" value="Genomic_DNA"/>
</dbReference>
<dbReference type="AlphaFoldDB" id="D1NU42"/>
<evidence type="ECO:0000313" key="1">
    <source>
        <dbReference type="EMBL" id="EFA23247.1"/>
    </source>
</evidence>
<gene>
    <name evidence="1" type="ORF">BIFGAL_03364</name>
</gene>
<dbReference type="Proteomes" id="UP000003656">
    <property type="component" value="Unassembled WGS sequence"/>
</dbReference>
<comment type="caution">
    <text evidence="1">The sequence shown here is derived from an EMBL/GenBank/DDBJ whole genome shotgun (WGS) entry which is preliminary data.</text>
</comment>
<dbReference type="STRING" id="561180.BIFGAL_03364"/>
<reference evidence="1 2" key="1">
    <citation type="submission" date="2009-11" db="EMBL/GenBank/DDBJ databases">
        <authorList>
            <person name="Weinstock G."/>
            <person name="Sodergren E."/>
            <person name="Clifton S."/>
            <person name="Fulton L."/>
            <person name="Fulton B."/>
            <person name="Courtney L."/>
            <person name="Fronick C."/>
            <person name="Harrison M."/>
            <person name="Strong C."/>
            <person name="Farmer C."/>
            <person name="Delahaunty K."/>
            <person name="Markovic C."/>
            <person name="Hall O."/>
            <person name="Minx P."/>
            <person name="Tomlinson C."/>
            <person name="Mitreva M."/>
            <person name="Nelson J."/>
            <person name="Hou S."/>
            <person name="Wollam A."/>
            <person name="Pepin K.H."/>
            <person name="Johnson M."/>
            <person name="Bhonagiri V."/>
            <person name="Nash W.E."/>
            <person name="Warren W."/>
            <person name="Chinwalla A."/>
            <person name="Mardis E.R."/>
            <person name="Wilson R.K."/>
        </authorList>
    </citation>
    <scope>NUCLEOTIDE SEQUENCE [LARGE SCALE GENOMIC DNA]</scope>
    <source>
        <strain evidence="1 2">DSM 20093</strain>
    </source>
</reference>